<sequence length="189" mass="21799">MRLGDLHLELPARIVDPGRPRRERRILHLDLHRVADHLHLGRGKTVIAERRGEGVLQRRAGRRDALRRRRQRPRFVRLRGHLRELPLQGRQRFTQMRAAFLRRRPQHRPREHHGEHAAAPRDDVFFAPGALVPEAGPCLSEFSFHCPFLMVHLPVLLSIAPLSPLRARRFAKSASSLTSGLKVTSSRRS</sequence>
<proteinExistence type="predicted"/>
<dbReference type="EMBL" id="CADIKK010000075">
    <property type="protein sequence ID" value="CAB3809543.1"/>
    <property type="molecule type" value="Genomic_DNA"/>
</dbReference>
<accession>A0A6S7BQL3</accession>
<evidence type="ECO:0000313" key="2">
    <source>
        <dbReference type="Proteomes" id="UP000494365"/>
    </source>
</evidence>
<organism evidence="1 2">
    <name type="scientific">Paraburkholderia ultramafica</name>
    <dbReference type="NCBI Taxonomy" id="1544867"/>
    <lineage>
        <taxon>Bacteria</taxon>
        <taxon>Pseudomonadati</taxon>
        <taxon>Pseudomonadota</taxon>
        <taxon>Betaproteobacteria</taxon>
        <taxon>Burkholderiales</taxon>
        <taxon>Burkholderiaceae</taxon>
        <taxon>Paraburkholderia</taxon>
    </lineage>
</organism>
<gene>
    <name evidence="1" type="ORF">LMG28614_07063</name>
</gene>
<protein>
    <submittedName>
        <fullName evidence="1">Uncharacterized protein</fullName>
    </submittedName>
</protein>
<keyword evidence="2" id="KW-1185">Reference proteome</keyword>
<reference evidence="1 2" key="1">
    <citation type="submission" date="2020-04" db="EMBL/GenBank/DDBJ databases">
        <authorList>
            <person name="De Canck E."/>
        </authorList>
    </citation>
    <scope>NUCLEOTIDE SEQUENCE [LARGE SCALE GENOMIC DNA]</scope>
    <source>
        <strain evidence="1 2">LMG 28614</strain>
    </source>
</reference>
<dbReference type="Proteomes" id="UP000494365">
    <property type="component" value="Unassembled WGS sequence"/>
</dbReference>
<name>A0A6S7BQL3_9BURK</name>
<dbReference type="AlphaFoldDB" id="A0A6S7BQL3"/>
<evidence type="ECO:0000313" key="1">
    <source>
        <dbReference type="EMBL" id="CAB3809543.1"/>
    </source>
</evidence>